<name>A0A2M7G8H5_9BACT</name>
<accession>A0A2M7G8H5</accession>
<proteinExistence type="predicted"/>
<reference evidence="1 2" key="1">
    <citation type="submission" date="2017-09" db="EMBL/GenBank/DDBJ databases">
        <title>Depth-based differentiation of microbial function through sediment-hosted aquifers and enrichment of novel symbionts in the deep terrestrial subsurface.</title>
        <authorList>
            <person name="Probst A.J."/>
            <person name="Ladd B."/>
            <person name="Jarett J.K."/>
            <person name="Geller-Mcgrath D.E."/>
            <person name="Sieber C.M."/>
            <person name="Emerson J.B."/>
            <person name="Anantharaman K."/>
            <person name="Thomas B.C."/>
            <person name="Malmstrom R."/>
            <person name="Stieglmeier M."/>
            <person name="Klingl A."/>
            <person name="Woyke T."/>
            <person name="Ryan C.M."/>
            <person name="Banfield J.F."/>
        </authorList>
    </citation>
    <scope>NUCLEOTIDE SEQUENCE [LARGE SCALE GENOMIC DNA]</scope>
    <source>
        <strain evidence="1">CG17_big_fil_post_rev_8_21_14_2_50_48_46</strain>
    </source>
</reference>
<protein>
    <submittedName>
        <fullName evidence="1">Uncharacterized protein</fullName>
    </submittedName>
</protein>
<sequence length="427" mass="48564">MSFTCLQANLPVRAAVLPMQAAESRFVQLTEKLDALPSFQADYHAVSPEQRMDIRLIYNKERHYILAWLQLPDAQDKWLVLDYSEIRSEDSGIQLLILSQEDSRRFKVSFREMMSRLDNPLGSALMIATLLPTQNKASEFKLEAGAALLAMGLNAQDLNLSLAITTQKGQLRSSWLDPDTLKTALSVDENAGVLNLTYPEKHRVEIDTLTGLLVSDIWPDPNREGPREIKRIRYEALQENQPFQKLVPKFESLPITNMPLDALQSMFYPLFLLELGRELSATDTLTQRLAQPELSRKKIRAAARALIHQHAWYQISPEQAQSFVDSRIRPDFQQYLKAHPEAKNMSFSAYLDLVRQTSEANPEGLIPPGTAELIQKMQQETQQALSLLPLETRQQLGPLLELGMPEIWSAWVLEALDYCFAQALEKH</sequence>
<dbReference type="Proteomes" id="UP000231019">
    <property type="component" value="Unassembled WGS sequence"/>
</dbReference>
<dbReference type="AlphaFoldDB" id="A0A2M7G8H5"/>
<gene>
    <name evidence="1" type="ORF">COW36_03700</name>
</gene>
<evidence type="ECO:0000313" key="1">
    <source>
        <dbReference type="EMBL" id="PIW18405.1"/>
    </source>
</evidence>
<comment type="caution">
    <text evidence="1">The sequence shown here is derived from an EMBL/GenBank/DDBJ whole genome shotgun (WGS) entry which is preliminary data.</text>
</comment>
<evidence type="ECO:0000313" key="2">
    <source>
        <dbReference type="Proteomes" id="UP000231019"/>
    </source>
</evidence>
<organism evidence="1 2">
    <name type="scientific">bacterium (Candidatus Blackallbacteria) CG17_big_fil_post_rev_8_21_14_2_50_48_46</name>
    <dbReference type="NCBI Taxonomy" id="2014261"/>
    <lineage>
        <taxon>Bacteria</taxon>
        <taxon>Candidatus Blackallbacteria</taxon>
    </lineage>
</organism>
<dbReference type="EMBL" id="PFFQ01000012">
    <property type="protein sequence ID" value="PIW18405.1"/>
    <property type="molecule type" value="Genomic_DNA"/>
</dbReference>